<dbReference type="PROSITE" id="PS00584">
    <property type="entry name" value="PFKB_KINASES_2"/>
    <property type="match status" value="1"/>
</dbReference>
<keyword evidence="8" id="KW-1185">Reference proteome</keyword>
<dbReference type="PANTHER" id="PTHR42774">
    <property type="entry name" value="PHOSPHOTRANSFERASE SYSTEM TRANSPORT PROTEIN"/>
    <property type="match status" value="1"/>
</dbReference>
<dbReference type="InterPro" id="IPR002173">
    <property type="entry name" value="Carboh/pur_kinase_PfkB_CS"/>
</dbReference>
<dbReference type="Proteomes" id="UP001597101">
    <property type="component" value="Unassembled WGS sequence"/>
</dbReference>
<dbReference type="PRINTS" id="PR00990">
    <property type="entry name" value="RIBOKINASE"/>
</dbReference>
<feature type="compositionally biased region" description="Polar residues" evidence="5">
    <location>
        <begin position="288"/>
        <end position="299"/>
    </location>
</feature>
<protein>
    <submittedName>
        <fullName evidence="7">PfkB family carbohydrate kinase</fullName>
    </submittedName>
</protein>
<sequence>MTRILVAGVAVLDFIFHMQEFPRKPEKYRATGANVTGGGNAANAAVAIARLGGEALLAGRTGNDEVADMIENGLLKEGVDTSLVKRFSACRSSFSSIYMDAAGERQIMNYRDMEISMDAAWLAQSLPENLDACLCDTRWPDGALVVMEAARSRGIPGVIDAEAPVMEAIEAVQAASHVAFSAQGLRDFTGIDNLQTAALDADKRLQGHVTVTDGGNPVIDIIDGAVRTFEVFPITPVDTLGAGDVWHGAFTLALAQKRSHEEAIRFANAAAAIKSSRPGGRDAAPTSCEVSQFLESQNP</sequence>
<proteinExistence type="inferred from homology"/>
<evidence type="ECO:0000313" key="7">
    <source>
        <dbReference type="EMBL" id="MFD0915167.1"/>
    </source>
</evidence>
<evidence type="ECO:0000256" key="2">
    <source>
        <dbReference type="ARBA" id="ARBA00022679"/>
    </source>
</evidence>
<dbReference type="GO" id="GO:0016301">
    <property type="term" value="F:kinase activity"/>
    <property type="evidence" value="ECO:0007669"/>
    <property type="project" value="UniProtKB-KW"/>
</dbReference>
<dbReference type="RefSeq" id="WP_377211017.1">
    <property type="nucleotide sequence ID" value="NZ_JBHTJV010000002.1"/>
</dbReference>
<evidence type="ECO:0000256" key="5">
    <source>
        <dbReference type="SAM" id="MobiDB-lite"/>
    </source>
</evidence>
<keyword evidence="2 4" id="KW-0808">Transferase</keyword>
<accession>A0ABW3F9S5</accession>
<feature type="region of interest" description="Disordered" evidence="5">
    <location>
        <begin position="275"/>
        <end position="299"/>
    </location>
</feature>
<dbReference type="Pfam" id="PF00294">
    <property type="entry name" value="PfkB"/>
    <property type="match status" value="1"/>
</dbReference>
<evidence type="ECO:0000256" key="3">
    <source>
        <dbReference type="ARBA" id="ARBA00022777"/>
    </source>
</evidence>
<comment type="caution">
    <text evidence="7">The sequence shown here is derived from an EMBL/GenBank/DDBJ whole genome shotgun (WGS) entry which is preliminary data.</text>
</comment>
<dbReference type="PANTHER" id="PTHR42774:SF3">
    <property type="entry name" value="KETOHEXOKINASE"/>
    <property type="match status" value="1"/>
</dbReference>
<evidence type="ECO:0000256" key="1">
    <source>
        <dbReference type="ARBA" id="ARBA00010688"/>
    </source>
</evidence>
<dbReference type="InterPro" id="IPR002139">
    <property type="entry name" value="Ribo/fructo_kinase"/>
</dbReference>
<reference evidence="8" key="1">
    <citation type="journal article" date="2019" name="Int. J. Syst. Evol. Microbiol.">
        <title>The Global Catalogue of Microorganisms (GCM) 10K type strain sequencing project: providing services to taxonomists for standard genome sequencing and annotation.</title>
        <authorList>
            <consortium name="The Broad Institute Genomics Platform"/>
            <consortium name="The Broad Institute Genome Sequencing Center for Infectious Disease"/>
            <person name="Wu L."/>
            <person name="Ma J."/>
        </authorList>
    </citation>
    <scope>NUCLEOTIDE SEQUENCE [LARGE SCALE GENOMIC DNA]</scope>
    <source>
        <strain evidence="8">CCUG 60023</strain>
    </source>
</reference>
<dbReference type="InterPro" id="IPR052562">
    <property type="entry name" value="Ketohexokinase-related"/>
</dbReference>
<name>A0ABW3F9S5_9HYPH</name>
<evidence type="ECO:0000259" key="6">
    <source>
        <dbReference type="Pfam" id="PF00294"/>
    </source>
</evidence>
<organism evidence="7 8">
    <name type="scientific">Pseudahrensia aquimaris</name>
    <dbReference type="NCBI Taxonomy" id="744461"/>
    <lineage>
        <taxon>Bacteria</taxon>
        <taxon>Pseudomonadati</taxon>
        <taxon>Pseudomonadota</taxon>
        <taxon>Alphaproteobacteria</taxon>
        <taxon>Hyphomicrobiales</taxon>
        <taxon>Ahrensiaceae</taxon>
        <taxon>Pseudahrensia</taxon>
    </lineage>
</organism>
<dbReference type="EMBL" id="JBHTJV010000002">
    <property type="protein sequence ID" value="MFD0915167.1"/>
    <property type="molecule type" value="Genomic_DNA"/>
</dbReference>
<comment type="similarity">
    <text evidence="1 4">Belongs to the carbohydrate kinase PfkB family.</text>
</comment>
<evidence type="ECO:0000256" key="4">
    <source>
        <dbReference type="RuleBase" id="RU003704"/>
    </source>
</evidence>
<gene>
    <name evidence="7" type="ORF">ACFQ14_01980</name>
</gene>
<dbReference type="Gene3D" id="3.40.1190.20">
    <property type="match status" value="1"/>
</dbReference>
<feature type="domain" description="Carbohydrate kinase PfkB" evidence="6">
    <location>
        <begin position="1"/>
        <end position="286"/>
    </location>
</feature>
<dbReference type="InterPro" id="IPR029056">
    <property type="entry name" value="Ribokinase-like"/>
</dbReference>
<dbReference type="InterPro" id="IPR011611">
    <property type="entry name" value="PfkB_dom"/>
</dbReference>
<dbReference type="SUPFAM" id="SSF53613">
    <property type="entry name" value="Ribokinase-like"/>
    <property type="match status" value="1"/>
</dbReference>
<evidence type="ECO:0000313" key="8">
    <source>
        <dbReference type="Proteomes" id="UP001597101"/>
    </source>
</evidence>
<keyword evidence="3 4" id="KW-0418">Kinase</keyword>